<dbReference type="InterPro" id="IPR014861">
    <property type="entry name" value="CNP1-like_dom"/>
</dbReference>
<organism evidence="2 3">
    <name type="scientific">Nitrosomonas eutropha</name>
    <dbReference type="NCBI Taxonomy" id="916"/>
    <lineage>
        <taxon>Bacteria</taxon>
        <taxon>Pseudomonadati</taxon>
        <taxon>Pseudomonadota</taxon>
        <taxon>Betaproteobacteria</taxon>
        <taxon>Nitrosomonadales</taxon>
        <taxon>Nitrosomonadaceae</taxon>
        <taxon>Nitrosomonas</taxon>
    </lineage>
</organism>
<dbReference type="EMBL" id="FPBL01000005">
    <property type="protein sequence ID" value="SFU62581.1"/>
    <property type="molecule type" value="Genomic_DNA"/>
</dbReference>
<dbReference type="Pfam" id="PF08750">
    <property type="entry name" value="CNP1"/>
    <property type="match status" value="1"/>
</dbReference>
<dbReference type="AlphaFoldDB" id="A0A1I7HPK4"/>
<sequence length="193" mass="22141">MMVAADFFLIFHKAVYRKLNRWIKTVLSLTLILFVAACISQSKFFDTFDYKKDWEAIQSSLPAYPQPESLLEFDAGPTARLRYFIDAKSISVDEKRVIRYSMVAQSGQGASNVSYEGIRCETRERKRYATGNNETRSWVRASISEWQPLEMVTQLQAQRELAKFYFCPRGLVVGSPEEAIRALKAGVHPMVNH</sequence>
<proteinExistence type="predicted"/>
<reference evidence="2 3" key="1">
    <citation type="submission" date="2016-10" db="EMBL/GenBank/DDBJ databases">
        <authorList>
            <person name="de Groot N.N."/>
        </authorList>
    </citation>
    <scope>NUCLEOTIDE SEQUENCE [LARGE SCALE GENOMIC DNA]</scope>
    <source>
        <strain evidence="2 3">Nm24</strain>
    </source>
</reference>
<gene>
    <name evidence="2" type="ORF">SAMN05216339_105140</name>
</gene>
<evidence type="ECO:0000259" key="1">
    <source>
        <dbReference type="Pfam" id="PF08750"/>
    </source>
</evidence>
<evidence type="ECO:0000313" key="2">
    <source>
        <dbReference type="EMBL" id="SFU62581.1"/>
    </source>
</evidence>
<evidence type="ECO:0000313" key="3">
    <source>
        <dbReference type="Proteomes" id="UP000183926"/>
    </source>
</evidence>
<dbReference type="OrthoDB" id="7066954at2"/>
<name>A0A1I7HPK4_9PROT</name>
<dbReference type="Proteomes" id="UP000183926">
    <property type="component" value="Unassembled WGS sequence"/>
</dbReference>
<feature type="domain" description="CNP1-like uncharacterised" evidence="1">
    <location>
        <begin position="50"/>
        <end position="184"/>
    </location>
</feature>
<accession>A0A1I7HPK4</accession>
<protein>
    <submittedName>
        <fullName evidence="2">CNP1-like family protein</fullName>
    </submittedName>
</protein>